<protein>
    <submittedName>
        <fullName evidence="1">Uncharacterized protein</fullName>
    </submittedName>
</protein>
<dbReference type="Proteomes" id="UP001596074">
    <property type="component" value="Unassembled WGS sequence"/>
</dbReference>
<name>A0ABW0ZR36_9ACTN</name>
<dbReference type="RefSeq" id="WP_378280375.1">
    <property type="nucleotide sequence ID" value="NZ_JBHSON010000004.1"/>
</dbReference>
<accession>A0ABW0ZR36</accession>
<evidence type="ECO:0000313" key="1">
    <source>
        <dbReference type="EMBL" id="MFC5744853.1"/>
    </source>
</evidence>
<reference evidence="2" key="1">
    <citation type="journal article" date="2019" name="Int. J. Syst. Evol. Microbiol.">
        <title>The Global Catalogue of Microorganisms (GCM) 10K type strain sequencing project: providing services to taxonomists for standard genome sequencing and annotation.</title>
        <authorList>
            <consortium name="The Broad Institute Genomics Platform"/>
            <consortium name="The Broad Institute Genome Sequencing Center for Infectious Disease"/>
            <person name="Wu L."/>
            <person name="Ma J."/>
        </authorList>
    </citation>
    <scope>NUCLEOTIDE SEQUENCE [LARGE SCALE GENOMIC DNA]</scope>
    <source>
        <strain evidence="2">KCTC 42087</strain>
    </source>
</reference>
<keyword evidence="2" id="KW-1185">Reference proteome</keyword>
<proteinExistence type="predicted"/>
<dbReference type="EMBL" id="JBHSON010000004">
    <property type="protein sequence ID" value="MFC5744853.1"/>
    <property type="molecule type" value="Genomic_DNA"/>
</dbReference>
<sequence length="166" mass="18377">MSTTAARPAVEAWPEGVIARYLTVGGATVDTGAYEKTDRDTTLQSTCWGCRESTLSSDGLSAYASSEERLAAALRAARQWSQAHAERCRALPHPFGPFADEIGPRRVSGRYYSHVSGNEYEVLDIQTERSFWPPWQITVRLLTGDRVGDVVSHCTAWDAKRDRVLS</sequence>
<gene>
    <name evidence="1" type="ORF">ACFPZN_04410</name>
</gene>
<comment type="caution">
    <text evidence="1">The sequence shown here is derived from an EMBL/GenBank/DDBJ whole genome shotgun (WGS) entry which is preliminary data.</text>
</comment>
<organism evidence="1 2">
    <name type="scientific">Actinomadura rugatobispora</name>
    <dbReference type="NCBI Taxonomy" id="1994"/>
    <lineage>
        <taxon>Bacteria</taxon>
        <taxon>Bacillati</taxon>
        <taxon>Actinomycetota</taxon>
        <taxon>Actinomycetes</taxon>
        <taxon>Streptosporangiales</taxon>
        <taxon>Thermomonosporaceae</taxon>
        <taxon>Actinomadura</taxon>
    </lineage>
</organism>
<evidence type="ECO:0000313" key="2">
    <source>
        <dbReference type="Proteomes" id="UP001596074"/>
    </source>
</evidence>